<gene>
    <name evidence="3" type="ORF">FGL86_02735</name>
</gene>
<keyword evidence="2" id="KW-0812">Transmembrane</keyword>
<dbReference type="RefSeq" id="WP_147183158.1">
    <property type="nucleotide sequence ID" value="NZ_CP042382.1"/>
</dbReference>
<protein>
    <submittedName>
        <fullName evidence="3">DUF4235 domain-containing protein</fullName>
    </submittedName>
</protein>
<accession>A0A5B8STE9</accession>
<keyword evidence="4" id="KW-1185">Reference proteome</keyword>
<dbReference type="OrthoDB" id="6183639at2"/>
<keyword evidence="2" id="KW-1133">Transmembrane helix</keyword>
<evidence type="ECO:0000313" key="4">
    <source>
        <dbReference type="Proteomes" id="UP000321272"/>
    </source>
</evidence>
<dbReference type="EMBL" id="CP042382">
    <property type="protein sequence ID" value="QEA38090.1"/>
    <property type="molecule type" value="Genomic_DNA"/>
</dbReference>
<organism evidence="3 4">
    <name type="scientific">Pistricoccus aurantiacus</name>
    <dbReference type="NCBI Taxonomy" id="1883414"/>
    <lineage>
        <taxon>Bacteria</taxon>
        <taxon>Pseudomonadati</taxon>
        <taxon>Pseudomonadota</taxon>
        <taxon>Gammaproteobacteria</taxon>
        <taxon>Oceanospirillales</taxon>
        <taxon>Halomonadaceae</taxon>
        <taxon>Pistricoccus</taxon>
    </lineage>
</organism>
<feature type="region of interest" description="Disordered" evidence="1">
    <location>
        <begin position="76"/>
        <end position="97"/>
    </location>
</feature>
<dbReference type="InterPro" id="IPR025329">
    <property type="entry name" value="DUF4235"/>
</dbReference>
<feature type="transmembrane region" description="Helical" evidence="2">
    <location>
        <begin position="49"/>
        <end position="69"/>
    </location>
</feature>
<dbReference type="Proteomes" id="UP000321272">
    <property type="component" value="Chromosome"/>
</dbReference>
<proteinExistence type="predicted"/>
<dbReference type="AlphaFoldDB" id="A0A5B8STE9"/>
<sequence>MRKNTLWSLIGYGAALGAGIMTRNAARKAYQGKSGHRPPENPGEDDVGWQSALLWGAATGALVGVARIVGRHAGDKALRQVDKRRRRRYRLKQRPLS</sequence>
<dbReference type="KEGG" id="paur:FGL86_02735"/>
<keyword evidence="2" id="KW-0472">Membrane</keyword>
<evidence type="ECO:0000313" key="3">
    <source>
        <dbReference type="EMBL" id="QEA38090.1"/>
    </source>
</evidence>
<reference evidence="3 4" key="1">
    <citation type="submission" date="2019-06" db="EMBL/GenBank/DDBJ databases">
        <title>Genome analyses of bacteria isolated from kimchi.</title>
        <authorList>
            <person name="Lee S."/>
            <person name="Ahn S."/>
            <person name="Roh S."/>
        </authorList>
    </citation>
    <scope>NUCLEOTIDE SEQUENCE [LARGE SCALE GENOMIC DNA]</scope>
    <source>
        <strain evidence="3 4">CBA4606</strain>
    </source>
</reference>
<dbReference type="Pfam" id="PF14019">
    <property type="entry name" value="DUF4235"/>
    <property type="match status" value="1"/>
</dbReference>
<feature type="compositionally biased region" description="Basic residues" evidence="1">
    <location>
        <begin position="82"/>
        <end position="97"/>
    </location>
</feature>
<evidence type="ECO:0000256" key="2">
    <source>
        <dbReference type="SAM" id="Phobius"/>
    </source>
</evidence>
<name>A0A5B8STE9_9GAMM</name>
<evidence type="ECO:0000256" key="1">
    <source>
        <dbReference type="SAM" id="MobiDB-lite"/>
    </source>
</evidence>